<dbReference type="OrthoDB" id="8481684at2"/>
<dbReference type="Proteomes" id="UP000198539">
    <property type="component" value="Unassembled WGS sequence"/>
</dbReference>
<evidence type="ECO:0000256" key="1">
    <source>
        <dbReference type="SAM" id="MobiDB-lite"/>
    </source>
</evidence>
<dbReference type="STRING" id="564137.SAMN04488238_103312"/>
<dbReference type="AlphaFoldDB" id="A0A1H2W9D5"/>
<name>A0A1H2W9D5_9RHOB</name>
<evidence type="ECO:0000313" key="2">
    <source>
        <dbReference type="EMBL" id="SDW77283.1"/>
    </source>
</evidence>
<proteinExistence type="predicted"/>
<organism evidence="2 3">
    <name type="scientific">Roseicitreum antarcticum</name>
    <dbReference type="NCBI Taxonomy" id="564137"/>
    <lineage>
        <taxon>Bacteria</taxon>
        <taxon>Pseudomonadati</taxon>
        <taxon>Pseudomonadota</taxon>
        <taxon>Alphaproteobacteria</taxon>
        <taxon>Rhodobacterales</taxon>
        <taxon>Paracoccaceae</taxon>
        <taxon>Roseicitreum</taxon>
    </lineage>
</organism>
<sequence length="97" mass="10818">MADDKNKSGVMLTAQQQVRVSLAMQRVAKMVDKELHKAAGEPVPFSLFTWGGGRSQYVANVERADAKTVMRETLARWDRHEPDLGPPHTDGKGETRQ</sequence>
<dbReference type="RefSeq" id="WP_092886851.1">
    <property type="nucleotide sequence ID" value="NZ_CP061498.1"/>
</dbReference>
<keyword evidence="3" id="KW-1185">Reference proteome</keyword>
<gene>
    <name evidence="2" type="ORF">SAMN04488238_103312</name>
</gene>
<accession>A0A1H2W9D5</accession>
<feature type="region of interest" description="Disordered" evidence="1">
    <location>
        <begin position="75"/>
        <end position="97"/>
    </location>
</feature>
<evidence type="ECO:0000313" key="3">
    <source>
        <dbReference type="Proteomes" id="UP000198539"/>
    </source>
</evidence>
<dbReference type="EMBL" id="FNOM01000003">
    <property type="protein sequence ID" value="SDW77283.1"/>
    <property type="molecule type" value="Genomic_DNA"/>
</dbReference>
<reference evidence="2 3" key="1">
    <citation type="submission" date="2016-10" db="EMBL/GenBank/DDBJ databases">
        <authorList>
            <person name="de Groot N.N."/>
        </authorList>
    </citation>
    <scope>NUCLEOTIDE SEQUENCE [LARGE SCALE GENOMIC DNA]</scope>
    <source>
        <strain evidence="2 3">CGMCC 1.8894</strain>
    </source>
</reference>
<protein>
    <submittedName>
        <fullName evidence="2">Uncharacterized protein</fullName>
    </submittedName>
</protein>